<proteinExistence type="predicted"/>
<evidence type="ECO:0000313" key="2">
    <source>
        <dbReference type="EMBL" id="PQJ78242.1"/>
    </source>
</evidence>
<dbReference type="EMBL" id="MSCN01000001">
    <property type="protein sequence ID" value="PQJ78242.1"/>
    <property type="molecule type" value="Genomic_DNA"/>
</dbReference>
<dbReference type="RefSeq" id="WP_105014826.1">
    <property type="nucleotide sequence ID" value="NZ_MSCN01000001.1"/>
</dbReference>
<feature type="transmembrane region" description="Helical" evidence="1">
    <location>
        <begin position="102"/>
        <end position="119"/>
    </location>
</feature>
<dbReference type="OrthoDB" id="1274419at2"/>
<feature type="transmembrane region" description="Helical" evidence="1">
    <location>
        <begin position="73"/>
        <end position="90"/>
    </location>
</feature>
<evidence type="ECO:0000256" key="1">
    <source>
        <dbReference type="SAM" id="Phobius"/>
    </source>
</evidence>
<dbReference type="Proteomes" id="UP000238882">
    <property type="component" value="Unassembled WGS sequence"/>
</dbReference>
<evidence type="ECO:0008006" key="4">
    <source>
        <dbReference type="Google" id="ProtNLM"/>
    </source>
</evidence>
<gene>
    <name evidence="2" type="ORF">BTO18_03120</name>
</gene>
<dbReference type="AlphaFoldDB" id="A0A2S7WLQ0"/>
<dbReference type="GO" id="GO:0015097">
    <property type="term" value="F:mercury ion transmembrane transporter activity"/>
    <property type="evidence" value="ECO:0007669"/>
    <property type="project" value="InterPro"/>
</dbReference>
<dbReference type="GO" id="GO:0016020">
    <property type="term" value="C:membrane"/>
    <property type="evidence" value="ECO:0007669"/>
    <property type="project" value="InterPro"/>
</dbReference>
<organism evidence="2 3">
    <name type="scientific">Polaribacter porphyrae</name>
    <dbReference type="NCBI Taxonomy" id="1137780"/>
    <lineage>
        <taxon>Bacteria</taxon>
        <taxon>Pseudomonadati</taxon>
        <taxon>Bacteroidota</taxon>
        <taxon>Flavobacteriia</taxon>
        <taxon>Flavobacteriales</taxon>
        <taxon>Flavobacteriaceae</taxon>
    </lineage>
</organism>
<keyword evidence="1" id="KW-1133">Transmembrane helix</keyword>
<protein>
    <recommendedName>
        <fullName evidence="4">MerC domain-containing protein</fullName>
    </recommendedName>
</protein>
<comment type="caution">
    <text evidence="2">The sequence shown here is derived from an EMBL/GenBank/DDBJ whole genome shotgun (WGS) entry which is preliminary data.</text>
</comment>
<keyword evidence="1" id="KW-0472">Membrane</keyword>
<name>A0A2S7WLQ0_9FLAO</name>
<sequence>MVSIKQKSDFFGVAASSLCLIHCIVTPFLFIAQAHVTCCAAEAPDLWKSLDYAFLAISFVAIYWSTKNTAKEWIKFALWISWGLLFFTIFNEKTQWFAIPEYFIYLPSLGLVFFHIYNLKFCKCKEDKCCSNG</sequence>
<keyword evidence="1" id="KW-0812">Transmembrane</keyword>
<reference evidence="2 3" key="1">
    <citation type="submission" date="2016-12" db="EMBL/GenBank/DDBJ databases">
        <title>Trade-off between light-utilization and light-protection in marine flavobacteria.</title>
        <authorList>
            <person name="Kumagai Y."/>
            <person name="Yoshizawa S."/>
            <person name="Kogure K."/>
            <person name="Iwasaki W."/>
        </authorList>
    </citation>
    <scope>NUCLEOTIDE SEQUENCE [LARGE SCALE GENOMIC DNA]</scope>
    <source>
        <strain evidence="2 3">NBRC 108759</strain>
    </source>
</reference>
<feature type="transmembrane region" description="Helical" evidence="1">
    <location>
        <begin position="49"/>
        <end position="66"/>
    </location>
</feature>
<dbReference type="InterPro" id="IPR004891">
    <property type="entry name" value="Mercury-R_MerC"/>
</dbReference>
<dbReference type="Pfam" id="PF03203">
    <property type="entry name" value="MerC"/>
    <property type="match status" value="1"/>
</dbReference>
<evidence type="ECO:0000313" key="3">
    <source>
        <dbReference type="Proteomes" id="UP000238882"/>
    </source>
</evidence>
<accession>A0A2S7WLQ0</accession>
<keyword evidence="3" id="KW-1185">Reference proteome</keyword>